<dbReference type="RefSeq" id="WP_309988098.1">
    <property type="nucleotide sequence ID" value="NZ_JAVDTI010000005.1"/>
</dbReference>
<proteinExistence type="predicted"/>
<accession>A0ABU1R2Z7</accession>
<comment type="caution">
    <text evidence="1">The sequence shown here is derived from an EMBL/GenBank/DDBJ whole genome shotgun (WGS) entry which is preliminary data.</text>
</comment>
<organism evidence="1 2">
    <name type="scientific">Dyadobacter fermentans</name>
    <dbReference type="NCBI Taxonomy" id="94254"/>
    <lineage>
        <taxon>Bacteria</taxon>
        <taxon>Pseudomonadati</taxon>
        <taxon>Bacteroidota</taxon>
        <taxon>Cytophagia</taxon>
        <taxon>Cytophagales</taxon>
        <taxon>Spirosomataceae</taxon>
        <taxon>Dyadobacter</taxon>
    </lineage>
</organism>
<evidence type="ECO:0008006" key="3">
    <source>
        <dbReference type="Google" id="ProtNLM"/>
    </source>
</evidence>
<dbReference type="EMBL" id="JAVDTI010000005">
    <property type="protein sequence ID" value="MDR6807602.1"/>
    <property type="molecule type" value="Genomic_DNA"/>
</dbReference>
<reference evidence="1 2" key="1">
    <citation type="submission" date="2023-07" db="EMBL/GenBank/DDBJ databases">
        <title>Sorghum-associated microbial communities from plants grown in Nebraska, USA.</title>
        <authorList>
            <person name="Schachtman D."/>
        </authorList>
    </citation>
    <scope>NUCLEOTIDE SEQUENCE [LARGE SCALE GENOMIC DNA]</scope>
    <source>
        <strain evidence="1 2">BE57</strain>
    </source>
</reference>
<gene>
    <name evidence="1" type="ORF">J2W84_004656</name>
</gene>
<protein>
    <recommendedName>
        <fullName evidence="3">Addiction module component CHP02574 family protein</fullName>
    </recommendedName>
</protein>
<name>A0ABU1R2Z7_9BACT</name>
<keyword evidence="2" id="KW-1185">Reference proteome</keyword>
<dbReference type="Pfam" id="PF09720">
    <property type="entry name" value="Unstab_antitox"/>
    <property type="match status" value="1"/>
</dbReference>
<dbReference type="InterPro" id="IPR013406">
    <property type="entry name" value="CHP02574_addiction_mod"/>
</dbReference>
<evidence type="ECO:0000313" key="1">
    <source>
        <dbReference type="EMBL" id="MDR6807602.1"/>
    </source>
</evidence>
<evidence type="ECO:0000313" key="2">
    <source>
        <dbReference type="Proteomes" id="UP001264980"/>
    </source>
</evidence>
<sequence length="78" mass="9280">MKLRYLSGRGSIPKSFLIPISEWNALKAKSRNASEKEWPEIPEWHKRLLEERIEAYENGVEEVFDSEEVLKDIEKELY</sequence>
<dbReference type="Proteomes" id="UP001264980">
    <property type="component" value="Unassembled WGS sequence"/>
</dbReference>